<dbReference type="RefSeq" id="WP_077866726.1">
    <property type="nucleotide sequence ID" value="NZ_LZYZ01000007.1"/>
</dbReference>
<comment type="caution">
    <text evidence="1">The sequence shown here is derived from an EMBL/GenBank/DDBJ whole genome shotgun (WGS) entry which is preliminary data.</text>
</comment>
<sequence>MSNHSGSYMLNEVLCKMKSMDILKEIGKEKSHEFALAVIKIGRRYDSNNGEILEDVGRELGICYCCLEETYELDYSGLCKDCGGEFD</sequence>
<dbReference type="Proteomes" id="UP000191154">
    <property type="component" value="Unassembled WGS sequence"/>
</dbReference>
<evidence type="ECO:0000313" key="1">
    <source>
        <dbReference type="EMBL" id="OOM09419.1"/>
    </source>
</evidence>
<organism evidence="1 2">
    <name type="scientific">Clostridium saccharobutylicum</name>
    <dbReference type="NCBI Taxonomy" id="169679"/>
    <lineage>
        <taxon>Bacteria</taxon>
        <taxon>Bacillati</taxon>
        <taxon>Bacillota</taxon>
        <taxon>Clostridia</taxon>
        <taxon>Eubacteriales</taxon>
        <taxon>Clostridiaceae</taxon>
        <taxon>Clostridium</taxon>
    </lineage>
</organism>
<protein>
    <submittedName>
        <fullName evidence="1">Uncharacterized protein</fullName>
    </submittedName>
</protein>
<accession>A0A1S8MZ17</accession>
<proteinExistence type="predicted"/>
<reference evidence="1 2" key="1">
    <citation type="submission" date="2016-05" db="EMBL/GenBank/DDBJ databases">
        <title>Microbial solvent formation.</title>
        <authorList>
            <person name="Poehlein A."/>
            <person name="Montoya Solano J.D."/>
            <person name="Flitsch S."/>
            <person name="Krabben P."/>
            <person name="Duerre P."/>
            <person name="Daniel R."/>
        </authorList>
    </citation>
    <scope>NUCLEOTIDE SEQUENCE [LARGE SCALE GENOMIC DNA]</scope>
    <source>
        <strain evidence="1 2">L1-8</strain>
    </source>
</reference>
<evidence type="ECO:0000313" key="2">
    <source>
        <dbReference type="Proteomes" id="UP000191154"/>
    </source>
</evidence>
<dbReference type="AlphaFoldDB" id="A0A1S8MZ17"/>
<gene>
    <name evidence="1" type="ORF">CLOSAC_37000</name>
</gene>
<dbReference type="EMBL" id="LZYZ01000007">
    <property type="protein sequence ID" value="OOM09419.1"/>
    <property type="molecule type" value="Genomic_DNA"/>
</dbReference>
<name>A0A1S8MZ17_CLOSA</name>